<dbReference type="PANTHER" id="PTHR37048:SF2">
    <property type="entry name" value="QUESTIONABLE PROTEIN"/>
    <property type="match status" value="1"/>
</dbReference>
<protein>
    <submittedName>
        <fullName evidence="2">Uncharacterized protein</fullName>
    </submittedName>
</protein>
<proteinExistence type="predicted"/>
<comment type="caution">
    <text evidence="2">The sequence shown here is derived from an EMBL/GenBank/DDBJ whole genome shotgun (WGS) entry which is preliminary data.</text>
</comment>
<feature type="region of interest" description="Disordered" evidence="1">
    <location>
        <begin position="182"/>
        <end position="238"/>
    </location>
</feature>
<evidence type="ECO:0000313" key="2">
    <source>
        <dbReference type="EMBL" id="KAG9231261.1"/>
    </source>
</evidence>
<sequence>MSSYPKFHMLTPEDEGSVLPGTILFLPPKEIVPTNAHAEAELPDGAYNHPVIVISTPSAKGVVKIAVMTSFSNTSIRLHLASKGIKRQTGAIAAAKGGYLRVVTASKPTSKDSLKLRFKKGMKRDSSYVGIKRTFKIGLRALALYGRRNEAVDSYRLTGHALRLLEEGLEKWSIKMKSAKHAAAESMQGTKEGRKKAGVPREQRKTMVKDQKPGKGKSIRESKLDEGREERDRKRRRK</sequence>
<evidence type="ECO:0000313" key="3">
    <source>
        <dbReference type="Proteomes" id="UP000824998"/>
    </source>
</evidence>
<organism evidence="2 3">
    <name type="scientific">Amylocarpus encephaloides</name>
    <dbReference type="NCBI Taxonomy" id="45428"/>
    <lineage>
        <taxon>Eukaryota</taxon>
        <taxon>Fungi</taxon>
        <taxon>Dikarya</taxon>
        <taxon>Ascomycota</taxon>
        <taxon>Pezizomycotina</taxon>
        <taxon>Leotiomycetes</taxon>
        <taxon>Helotiales</taxon>
        <taxon>Helotiales incertae sedis</taxon>
        <taxon>Amylocarpus</taxon>
    </lineage>
</organism>
<dbReference type="OrthoDB" id="3537171at2759"/>
<dbReference type="AlphaFoldDB" id="A0A9P7YCS4"/>
<feature type="compositionally biased region" description="Basic and acidic residues" evidence="1">
    <location>
        <begin position="199"/>
        <end position="232"/>
    </location>
</feature>
<name>A0A9P7YCS4_9HELO</name>
<dbReference type="EMBL" id="MU251614">
    <property type="protein sequence ID" value="KAG9231261.1"/>
    <property type="molecule type" value="Genomic_DNA"/>
</dbReference>
<evidence type="ECO:0000256" key="1">
    <source>
        <dbReference type="SAM" id="MobiDB-lite"/>
    </source>
</evidence>
<dbReference type="PANTHER" id="PTHR37048">
    <property type="entry name" value="QUESTIONABLE PROTEIN"/>
    <property type="match status" value="1"/>
</dbReference>
<dbReference type="Proteomes" id="UP000824998">
    <property type="component" value="Unassembled WGS sequence"/>
</dbReference>
<gene>
    <name evidence="2" type="ORF">BJ875DRAFT_517596</name>
</gene>
<reference evidence="2" key="1">
    <citation type="journal article" date="2021" name="IMA Fungus">
        <title>Genomic characterization of three marine fungi, including Emericellopsis atlantica sp. nov. with signatures of a generalist lifestyle and marine biomass degradation.</title>
        <authorList>
            <person name="Hagestad O.C."/>
            <person name="Hou L."/>
            <person name="Andersen J.H."/>
            <person name="Hansen E.H."/>
            <person name="Altermark B."/>
            <person name="Li C."/>
            <person name="Kuhnert E."/>
            <person name="Cox R.J."/>
            <person name="Crous P.W."/>
            <person name="Spatafora J.W."/>
            <person name="Lail K."/>
            <person name="Amirebrahimi M."/>
            <person name="Lipzen A."/>
            <person name="Pangilinan J."/>
            <person name="Andreopoulos W."/>
            <person name="Hayes R.D."/>
            <person name="Ng V."/>
            <person name="Grigoriev I.V."/>
            <person name="Jackson S.A."/>
            <person name="Sutton T.D.S."/>
            <person name="Dobson A.D.W."/>
            <person name="Rama T."/>
        </authorList>
    </citation>
    <scope>NUCLEOTIDE SEQUENCE</scope>
    <source>
        <strain evidence="2">TRa018bII</strain>
    </source>
</reference>
<accession>A0A9P7YCS4</accession>
<keyword evidence="3" id="KW-1185">Reference proteome</keyword>